<organism evidence="2">
    <name type="scientific">Tanacetum cinerariifolium</name>
    <name type="common">Dalmatian daisy</name>
    <name type="synonym">Chrysanthemum cinerariifolium</name>
    <dbReference type="NCBI Taxonomy" id="118510"/>
    <lineage>
        <taxon>Eukaryota</taxon>
        <taxon>Viridiplantae</taxon>
        <taxon>Streptophyta</taxon>
        <taxon>Embryophyta</taxon>
        <taxon>Tracheophyta</taxon>
        <taxon>Spermatophyta</taxon>
        <taxon>Magnoliopsida</taxon>
        <taxon>eudicotyledons</taxon>
        <taxon>Gunneridae</taxon>
        <taxon>Pentapetalae</taxon>
        <taxon>asterids</taxon>
        <taxon>campanulids</taxon>
        <taxon>Asterales</taxon>
        <taxon>Asteraceae</taxon>
        <taxon>Asteroideae</taxon>
        <taxon>Anthemideae</taxon>
        <taxon>Anthemidinae</taxon>
        <taxon>Tanacetum</taxon>
    </lineage>
</organism>
<dbReference type="EMBL" id="BKCJ010008769">
    <property type="protein sequence ID" value="GEU83877.1"/>
    <property type="molecule type" value="Genomic_DNA"/>
</dbReference>
<feature type="compositionally biased region" description="Low complexity" evidence="1">
    <location>
        <begin position="104"/>
        <end position="126"/>
    </location>
</feature>
<feature type="region of interest" description="Disordered" evidence="1">
    <location>
        <begin position="179"/>
        <end position="217"/>
    </location>
</feature>
<evidence type="ECO:0000256" key="1">
    <source>
        <dbReference type="SAM" id="MobiDB-lite"/>
    </source>
</evidence>
<feature type="region of interest" description="Disordered" evidence="1">
    <location>
        <begin position="78"/>
        <end position="130"/>
    </location>
</feature>
<reference evidence="2" key="1">
    <citation type="journal article" date="2019" name="Sci. Rep.">
        <title>Draft genome of Tanacetum cinerariifolium, the natural source of mosquito coil.</title>
        <authorList>
            <person name="Yamashiro T."/>
            <person name="Shiraishi A."/>
            <person name="Satake H."/>
            <person name="Nakayama K."/>
        </authorList>
    </citation>
    <scope>NUCLEOTIDE SEQUENCE</scope>
</reference>
<accession>A0A6L2NEG2</accession>
<name>A0A6L2NEG2_TANCI</name>
<evidence type="ECO:0000313" key="2">
    <source>
        <dbReference type="EMBL" id="GEU83877.1"/>
    </source>
</evidence>
<gene>
    <name evidence="2" type="ORF">Tci_055855</name>
</gene>
<comment type="caution">
    <text evidence="2">The sequence shown here is derived from an EMBL/GenBank/DDBJ whole genome shotgun (WGS) entry which is preliminary data.</text>
</comment>
<protein>
    <submittedName>
        <fullName evidence="2">Uncharacterized protein</fullName>
    </submittedName>
</protein>
<dbReference type="AlphaFoldDB" id="A0A6L2NEG2"/>
<proteinExistence type="predicted"/>
<sequence length="481" mass="53838">MIFDGMVRNVNSKGSKFLMYPRFISKCLKMSQFGQIAHSHTYSVPFHTRKFFTTLRVNSPSFSGQIVPLFASMLVTQGEGSSIPTEPHHTPSPQAQQTPHHDPSSPSHPTATTESIPIETPTETPTLRQYSRRATRIAQSKALSTVADEPASLLRDDSQGEAFLTVTSLDAGQDMEKINKTSALPHESTPRVTSLDADEGNKDRGSAEPSGDDAPIKGKSIEIKEEVRVERSTELGSNDTKEMVNVLSSMEAANILTSGVAAVSVPPVVEVSTVGVPTVSGLFPTVSAIFTTASVVTPYSKRPRGISAKDKGKEKLVESKEPKKKKLQEQIDAQKIELINELVKYQDHRAKILKYQAQQSKPLSKKEQREFYMSVFRSHAGWKTRHFRGITLEEIKEKFILVWKQFKDFVPMSSKEEGEKVKKKWLKLEQGSAKKIKTSEEIHSEGKKDYWKIIRLGGHTAVYQFFVDMLKQLDRKDLHQL</sequence>